<dbReference type="KEGG" id="psul:AU252_21695"/>
<dbReference type="AlphaFoldDB" id="A0A0U3PID2"/>
<reference evidence="2 3" key="1">
    <citation type="submission" date="2015-12" db="EMBL/GenBank/DDBJ databases">
        <authorList>
            <person name="Shamseldin A."/>
            <person name="Moawad H."/>
            <person name="Abd El-Rahim W.M."/>
            <person name="Sadowsky M.J."/>
        </authorList>
    </citation>
    <scope>NUCLEOTIDE SEQUENCE [LARGE SCALE GENOMIC DNA]</scope>
    <source>
        <strain evidence="2 3">Ar51</strain>
    </source>
</reference>
<accession>A0A0U3PID2</accession>
<evidence type="ECO:0000256" key="1">
    <source>
        <dbReference type="SAM" id="MobiDB-lite"/>
    </source>
</evidence>
<feature type="compositionally biased region" description="Basic and acidic residues" evidence="1">
    <location>
        <begin position="1"/>
        <end position="10"/>
    </location>
</feature>
<proteinExistence type="predicted"/>
<feature type="compositionally biased region" description="Basic and acidic residues" evidence="1">
    <location>
        <begin position="22"/>
        <end position="31"/>
    </location>
</feature>
<feature type="region of interest" description="Disordered" evidence="1">
    <location>
        <begin position="1"/>
        <end position="31"/>
    </location>
</feature>
<name>A0A0U3PID2_9MICC</name>
<organism evidence="2">
    <name type="scientific">Pseudarthrobacter sulfonivorans</name>
    <dbReference type="NCBI Taxonomy" id="121292"/>
    <lineage>
        <taxon>Bacteria</taxon>
        <taxon>Bacillati</taxon>
        <taxon>Actinomycetota</taxon>
        <taxon>Actinomycetes</taxon>
        <taxon>Micrococcales</taxon>
        <taxon>Micrococcaceae</taxon>
        <taxon>Pseudarthrobacter</taxon>
    </lineage>
</organism>
<dbReference type="EMBL" id="CP013747">
    <property type="protein sequence ID" value="ALV44115.1"/>
    <property type="molecule type" value="Genomic_DNA"/>
</dbReference>
<gene>
    <name evidence="2" type="ORF">AU252_21695</name>
</gene>
<dbReference type="Proteomes" id="UP000065151">
    <property type="component" value="Chromosome"/>
</dbReference>
<evidence type="ECO:0000313" key="3">
    <source>
        <dbReference type="Proteomes" id="UP000065151"/>
    </source>
</evidence>
<evidence type="ECO:0000313" key="2">
    <source>
        <dbReference type="EMBL" id="ALV44115.1"/>
    </source>
</evidence>
<sequence>MGAGASEHRNVQPPRNAASTPAKKDAPAEHRVQVAAARLRVTLDERLGRLTPPQTKALAKEPT</sequence>
<protein>
    <submittedName>
        <fullName evidence="2">Uncharacterized protein</fullName>
    </submittedName>
</protein>